<gene>
    <name evidence="5" type="ORF">EHQ58_02125</name>
</gene>
<dbReference type="EMBL" id="RQGD01000009">
    <property type="protein sequence ID" value="TGL62686.1"/>
    <property type="molecule type" value="Genomic_DNA"/>
</dbReference>
<dbReference type="InterPro" id="IPR016898">
    <property type="entry name" value="Polyphosphate_phosphotransfera"/>
</dbReference>
<keyword evidence="6" id="KW-1185">Reference proteome</keyword>
<keyword evidence="2 5" id="KW-0808">Transferase</keyword>
<dbReference type="OrthoDB" id="9775224at2"/>
<dbReference type="InterPro" id="IPR022488">
    <property type="entry name" value="PPK2-related"/>
</dbReference>
<comment type="caution">
    <text evidence="5">The sequence shown here is derived from an EMBL/GenBank/DDBJ whole genome shotgun (WGS) entry which is preliminary data.</text>
</comment>
<protein>
    <submittedName>
        <fullName evidence="5">UDP-galactose-lipid carrier transferase</fullName>
    </submittedName>
</protein>
<name>A0A4R9K7X4_9LEPT</name>
<proteinExistence type="inferred from homology"/>
<evidence type="ECO:0000313" key="6">
    <source>
        <dbReference type="Proteomes" id="UP000297693"/>
    </source>
</evidence>
<dbReference type="Gene3D" id="3.40.50.300">
    <property type="entry name" value="P-loop containing nucleotide triphosphate hydrolases"/>
    <property type="match status" value="1"/>
</dbReference>
<dbReference type="Proteomes" id="UP000297693">
    <property type="component" value="Unassembled WGS sequence"/>
</dbReference>
<dbReference type="AlphaFoldDB" id="A0A4R9K7X4"/>
<sequence>MKKVNLSDRILKLEEVNVFPAVERNVYKAEMKKLKTRINRATLYAKYLGRPIVFVFEGWDAAGKGGAIRRLTQEIDPRLYEVHNIAAPDPQEKVRHYLWRFWNRIPNKGYVGIFDRSWYGRVLVERVEGFCSEEEWSRSYEEIVLFEEQLANFGTIIIKFWLHITSEEQLARFEARKNDPLRRWKLTDEDWRNREKWGEYVEAANEMFLRTDTPFAPWKIVPARDKYFARIDILSKVVDTLERELAIPKKFR</sequence>
<evidence type="ECO:0000256" key="1">
    <source>
        <dbReference type="ARBA" id="ARBA00009924"/>
    </source>
</evidence>
<organism evidence="5 6">
    <name type="scientific">Leptospira ognonensis</name>
    <dbReference type="NCBI Taxonomy" id="2484945"/>
    <lineage>
        <taxon>Bacteria</taxon>
        <taxon>Pseudomonadati</taxon>
        <taxon>Spirochaetota</taxon>
        <taxon>Spirochaetia</taxon>
        <taxon>Leptospirales</taxon>
        <taxon>Leptospiraceae</taxon>
        <taxon>Leptospira</taxon>
    </lineage>
</organism>
<dbReference type="PANTHER" id="PTHR34383">
    <property type="entry name" value="POLYPHOSPHATE:AMP PHOSPHOTRANSFERASE-RELATED"/>
    <property type="match status" value="1"/>
</dbReference>
<accession>A0A4R9K7X4</accession>
<evidence type="ECO:0000259" key="4">
    <source>
        <dbReference type="Pfam" id="PF03976"/>
    </source>
</evidence>
<dbReference type="SUPFAM" id="SSF52540">
    <property type="entry name" value="P-loop containing nucleoside triphosphate hydrolases"/>
    <property type="match status" value="1"/>
</dbReference>
<reference evidence="5" key="1">
    <citation type="journal article" date="2019" name="PLoS Negl. Trop. Dis.">
        <title>Revisiting the worldwide diversity of Leptospira species in the environment.</title>
        <authorList>
            <person name="Vincent A.T."/>
            <person name="Schiettekatte O."/>
            <person name="Bourhy P."/>
            <person name="Veyrier F.J."/>
            <person name="Picardeau M."/>
        </authorList>
    </citation>
    <scope>NUCLEOTIDE SEQUENCE [LARGE SCALE GENOMIC DNA]</scope>
    <source>
        <strain evidence="5">201702476</strain>
    </source>
</reference>
<dbReference type="Pfam" id="PF03976">
    <property type="entry name" value="PPK2"/>
    <property type="match status" value="1"/>
</dbReference>
<comment type="similarity">
    <text evidence="1">Belongs to the polyphosphate kinase 2 (PPK2) family. Class I subfamily.</text>
</comment>
<dbReference type="InterPro" id="IPR027417">
    <property type="entry name" value="P-loop_NTPase"/>
</dbReference>
<feature type="domain" description="Polyphosphate kinase-2-related" evidence="4">
    <location>
        <begin position="23"/>
        <end position="244"/>
    </location>
</feature>
<dbReference type="PIRSF" id="PIRSF028756">
    <property type="entry name" value="PPK2_prd"/>
    <property type="match status" value="1"/>
</dbReference>
<dbReference type="RefSeq" id="WP_135621693.1">
    <property type="nucleotide sequence ID" value="NZ_RQGD01000009.1"/>
</dbReference>
<dbReference type="PANTHER" id="PTHR34383:SF3">
    <property type="entry name" value="POLYPHOSPHATE:AMP PHOSPHOTRANSFERASE"/>
    <property type="match status" value="1"/>
</dbReference>
<evidence type="ECO:0000313" key="5">
    <source>
        <dbReference type="EMBL" id="TGL62686.1"/>
    </source>
</evidence>
<evidence type="ECO:0000256" key="3">
    <source>
        <dbReference type="ARBA" id="ARBA00022777"/>
    </source>
</evidence>
<keyword evidence="3" id="KW-0418">Kinase</keyword>
<dbReference type="GO" id="GO:0008976">
    <property type="term" value="F:polyphosphate kinase activity"/>
    <property type="evidence" value="ECO:0007669"/>
    <property type="project" value="InterPro"/>
</dbReference>
<evidence type="ECO:0000256" key="2">
    <source>
        <dbReference type="ARBA" id="ARBA00022679"/>
    </source>
</evidence>